<dbReference type="Proteomes" id="UP000315525">
    <property type="component" value="Unassembled WGS sequence"/>
</dbReference>
<evidence type="ECO:0000256" key="2">
    <source>
        <dbReference type="SAM" id="SignalP"/>
    </source>
</evidence>
<protein>
    <recommendedName>
        <fullName evidence="5">DUF2330 domain-containing protein</fullName>
    </recommendedName>
</protein>
<gene>
    <name evidence="3" type="ORF">E3J62_06710</name>
</gene>
<evidence type="ECO:0008006" key="5">
    <source>
        <dbReference type="Google" id="ProtNLM"/>
    </source>
</evidence>
<keyword evidence="1" id="KW-0472">Membrane</keyword>
<reference evidence="3 4" key="1">
    <citation type="submission" date="2019-03" db="EMBL/GenBank/DDBJ databases">
        <title>Metabolic potential of uncultured bacteria and archaea associated with petroleum seepage in deep-sea sediments.</title>
        <authorList>
            <person name="Dong X."/>
            <person name="Hubert C."/>
        </authorList>
    </citation>
    <scope>NUCLEOTIDE SEQUENCE [LARGE SCALE GENOMIC DNA]</scope>
    <source>
        <strain evidence="3">E44_bin18</strain>
    </source>
</reference>
<keyword evidence="1" id="KW-0812">Transmembrane</keyword>
<feature type="signal peptide" evidence="2">
    <location>
        <begin position="1"/>
        <end position="24"/>
    </location>
</feature>
<keyword evidence="2" id="KW-0732">Signal</keyword>
<comment type="caution">
    <text evidence="3">The sequence shown here is derived from an EMBL/GenBank/DDBJ whole genome shotgun (WGS) entry which is preliminary data.</text>
</comment>
<organism evidence="3 4">
    <name type="scientific">candidate division TA06 bacterium</name>
    <dbReference type="NCBI Taxonomy" id="2250710"/>
    <lineage>
        <taxon>Bacteria</taxon>
        <taxon>Bacteria division TA06</taxon>
    </lineage>
</organism>
<keyword evidence="1" id="KW-1133">Transmembrane helix</keyword>
<proteinExistence type="predicted"/>
<sequence>MANAGRALLVAMTIPFLTSASLQAGVQPEIRRGFDLVSISGSDRIYRVNLQLRNRDSDFLSALLIPYDQVDWNWHEPREARWRRSFMDIRGSERGGMGVWRSLVHEELWFPPPDRMWAAECELGGIEKNATIDLVFFLAVAETIDLANRPLRVGYGTCEEKPREFTTDYWSSAAEISVRRSVAQGTRQVYTYTGRGDTLVLFNMSGARKATAPEGWSVAEWDHNHIVFVSKSETRPAEFAVQCEENPGSTGLINWRDNSSGINYGFAFGPGTARYSAVDTLIVLNEPRWRILLPGLSVVLIAFFAMTAVLRRRGTKRR</sequence>
<evidence type="ECO:0000256" key="1">
    <source>
        <dbReference type="SAM" id="Phobius"/>
    </source>
</evidence>
<dbReference type="AlphaFoldDB" id="A0A523USY1"/>
<evidence type="ECO:0000313" key="3">
    <source>
        <dbReference type="EMBL" id="TET45640.1"/>
    </source>
</evidence>
<name>A0A523USY1_UNCT6</name>
<dbReference type="EMBL" id="SOJN01000078">
    <property type="protein sequence ID" value="TET45640.1"/>
    <property type="molecule type" value="Genomic_DNA"/>
</dbReference>
<feature type="chain" id="PRO_5021781814" description="DUF2330 domain-containing protein" evidence="2">
    <location>
        <begin position="25"/>
        <end position="318"/>
    </location>
</feature>
<feature type="transmembrane region" description="Helical" evidence="1">
    <location>
        <begin position="291"/>
        <end position="310"/>
    </location>
</feature>
<accession>A0A523USY1</accession>
<evidence type="ECO:0000313" key="4">
    <source>
        <dbReference type="Proteomes" id="UP000315525"/>
    </source>
</evidence>